<name>A0A2J7RAH6_9NEOP</name>
<sequence length="1068" mass="121412">METLHPVAALSVLKPAYYAVIEEPSKNHILKLTELLHNVSPSALQVQRDLILYPLELHLQNYQLGSEIKRYLVISIKEVLQRVRVCDLKKFLKLYTLLFFQVYDQKKSLLVGDVPEELKLSVVECVTCLLKQASSDVLCEFYSREHAPKLGQGIYIAIQMAQWEKLRSLRLAAVECIMTLAQVHSDADGDDEVFRQQVGGVLMFFLPGIIGGLQKIATDDEKQGHQITMLAVKAWGEIITIVMEDNNASDASENMSMSFRIDPPAAVMQEDPLDNKWQDCTRESMLKSLQEKNRTPEWYCAAAQKLALSVKAIGMVQHHSHWKVRMALASSCYLLLSKCCRNMKPSMMYLIEVLIMLSEDENEKIATTATDGLKLYSEKCEASCGKSLLEILEDNFFNLVTKLPRILHGTDDVQQLAALRLLAGYIKLLGVNKLPYLLNSASHLNRLVWTLIQAIELDSSYVSLLEDYSLRDLETSHGKPQTSPWKVFKHFTDHSIQQKMEDVCHMLGQYGDLNILSYHLLDRFHSVPYQNKEITFLLNEILCGGAHREDANLEDIIRNVLHVYLEPSIWYVSLNVGTHVNELQEETSITIGQAQANVIQACLLVEGVGKMARVLGSKFDQFLLKTLYLVLERAGSANELVAEAGMAAIQDISQACGYGRDVTDLVQANVDYFSYHVTCRLRRMEQNPGVMDVLNVVMKYSSMDVLPCLEEIVKDVLLQSCDVFQDRNAVSFLRVFYTFLFSVRRWLKDNNSEVKTCQEIDRKEMGTLELVPRIMQTSQVVNYIIQYHQYKKQSDDIKNSVKDKDNDKDRGVYNESGEVNCGGEKKLPLFVEMTVSVLKTCVHFLPSKNREQKLLVLAILQEGLLILETWENELLPIVHAVWSPFVSRFAETSDHLLINRSFGLLCTLAQTAKDFIRSRTLKQVLPSLCQTLMKSSLESKKKDRGSSYRFTQLFKLQKELLSNMGNLAVHLNLQEREVDQVLTAAAPYLSSLQPAPLQESCVKLFQKLSTVNQDTVWLKVVSMWHPIHTLNPPTGGLQVIKVTEKDVHSQEEFKKNVEEILTFLNIRS</sequence>
<dbReference type="Pfam" id="PF21547">
    <property type="entry name" value="TTI1"/>
    <property type="match status" value="1"/>
</dbReference>
<dbReference type="InterPro" id="IPR049362">
    <property type="entry name" value="TTI1_rpt"/>
</dbReference>
<dbReference type="FunCoup" id="A0A2J7RAH6">
    <property type="interactions" value="1678"/>
</dbReference>
<dbReference type="PANTHER" id="PTHR18460">
    <property type="entry name" value="TEL2 INTERACTING PROTEIN 1 TTI1 FAMILY MEMBER"/>
    <property type="match status" value="1"/>
</dbReference>
<dbReference type="InterPro" id="IPR011989">
    <property type="entry name" value="ARM-like"/>
</dbReference>
<evidence type="ECO:0000313" key="4">
    <source>
        <dbReference type="Proteomes" id="UP000235965"/>
    </source>
</evidence>
<dbReference type="InterPro" id="IPR057567">
    <property type="entry name" value="TPR_TTI1_C"/>
</dbReference>
<keyword evidence="4" id="KW-1185">Reference proteome</keyword>
<dbReference type="Pfam" id="PF24181">
    <property type="entry name" value="TPR_TTI1_C"/>
    <property type="match status" value="1"/>
</dbReference>
<evidence type="ECO:0000259" key="2">
    <source>
        <dbReference type="Pfam" id="PF24181"/>
    </source>
</evidence>
<feature type="domain" description="TTI1 C-terminal TPR" evidence="2">
    <location>
        <begin position="735"/>
        <end position="1017"/>
    </location>
</feature>
<feature type="domain" description="TTI1 N-terminal TPR" evidence="1">
    <location>
        <begin position="12"/>
        <end position="361"/>
    </location>
</feature>
<evidence type="ECO:0000313" key="3">
    <source>
        <dbReference type="EMBL" id="PNF37834.1"/>
    </source>
</evidence>
<dbReference type="InterPro" id="IPR057566">
    <property type="entry name" value="TPR_TTI1_N"/>
</dbReference>
<dbReference type="Pfam" id="PF24176">
    <property type="entry name" value="TPR_TTI1_2nd"/>
    <property type="match status" value="1"/>
</dbReference>
<dbReference type="Proteomes" id="UP000235965">
    <property type="component" value="Unassembled WGS sequence"/>
</dbReference>
<organism evidence="3 4">
    <name type="scientific">Cryptotermes secundus</name>
    <dbReference type="NCBI Taxonomy" id="105785"/>
    <lineage>
        <taxon>Eukaryota</taxon>
        <taxon>Metazoa</taxon>
        <taxon>Ecdysozoa</taxon>
        <taxon>Arthropoda</taxon>
        <taxon>Hexapoda</taxon>
        <taxon>Insecta</taxon>
        <taxon>Pterygota</taxon>
        <taxon>Neoptera</taxon>
        <taxon>Polyneoptera</taxon>
        <taxon>Dictyoptera</taxon>
        <taxon>Blattodea</taxon>
        <taxon>Blattoidea</taxon>
        <taxon>Termitoidae</taxon>
        <taxon>Kalotermitidae</taxon>
        <taxon>Cryptotermitinae</taxon>
        <taxon>Cryptotermes</taxon>
    </lineage>
</organism>
<dbReference type="OrthoDB" id="49511at2759"/>
<dbReference type="AlphaFoldDB" id="A0A2J7RAH6"/>
<dbReference type="InParanoid" id="A0A2J7RAH6"/>
<dbReference type="InterPro" id="IPR052587">
    <property type="entry name" value="TELO2-interacting_protein_1"/>
</dbReference>
<dbReference type="GO" id="GO:0005737">
    <property type="term" value="C:cytoplasm"/>
    <property type="evidence" value="ECO:0007669"/>
    <property type="project" value="TreeGrafter"/>
</dbReference>
<evidence type="ECO:0008006" key="5">
    <source>
        <dbReference type="Google" id="ProtNLM"/>
    </source>
</evidence>
<evidence type="ECO:0000259" key="1">
    <source>
        <dbReference type="Pfam" id="PF24173"/>
    </source>
</evidence>
<dbReference type="EMBL" id="NEVH01006569">
    <property type="protein sequence ID" value="PNF37834.1"/>
    <property type="molecule type" value="Genomic_DNA"/>
</dbReference>
<accession>A0A2J7RAH6</accession>
<proteinExistence type="predicted"/>
<dbReference type="SUPFAM" id="SSF48371">
    <property type="entry name" value="ARM repeat"/>
    <property type="match status" value="1"/>
</dbReference>
<dbReference type="Pfam" id="PF24173">
    <property type="entry name" value="TPR_TTI1_N"/>
    <property type="match status" value="1"/>
</dbReference>
<dbReference type="STRING" id="105785.A0A2J7RAH6"/>
<protein>
    <recommendedName>
        <fullName evidence="5">TELO2-interacting protein 1-like protein</fullName>
    </recommendedName>
</protein>
<gene>
    <name evidence="3" type="ORF">B7P43_G09105</name>
</gene>
<dbReference type="InterPro" id="IPR016024">
    <property type="entry name" value="ARM-type_fold"/>
</dbReference>
<dbReference type="PANTHER" id="PTHR18460:SF3">
    <property type="entry name" value="TELO2-INTERACTING PROTEIN 1 HOMOLOG"/>
    <property type="match status" value="1"/>
</dbReference>
<reference evidence="3 4" key="1">
    <citation type="submission" date="2017-12" db="EMBL/GenBank/DDBJ databases">
        <title>Hemimetabolous genomes reveal molecular basis of termite eusociality.</title>
        <authorList>
            <person name="Harrison M.C."/>
            <person name="Jongepier E."/>
            <person name="Robertson H.M."/>
            <person name="Arning N."/>
            <person name="Bitard-Feildel T."/>
            <person name="Chao H."/>
            <person name="Childers C.P."/>
            <person name="Dinh H."/>
            <person name="Doddapaneni H."/>
            <person name="Dugan S."/>
            <person name="Gowin J."/>
            <person name="Greiner C."/>
            <person name="Han Y."/>
            <person name="Hu H."/>
            <person name="Hughes D.S.T."/>
            <person name="Huylmans A.-K."/>
            <person name="Kemena C."/>
            <person name="Kremer L.P.M."/>
            <person name="Lee S.L."/>
            <person name="Lopez-Ezquerra A."/>
            <person name="Mallet L."/>
            <person name="Monroy-Kuhn J.M."/>
            <person name="Moser A."/>
            <person name="Murali S.C."/>
            <person name="Muzny D.M."/>
            <person name="Otani S."/>
            <person name="Piulachs M.-D."/>
            <person name="Poelchau M."/>
            <person name="Qu J."/>
            <person name="Schaub F."/>
            <person name="Wada-Katsumata A."/>
            <person name="Worley K.C."/>
            <person name="Xie Q."/>
            <person name="Ylla G."/>
            <person name="Poulsen M."/>
            <person name="Gibbs R.A."/>
            <person name="Schal C."/>
            <person name="Richards S."/>
            <person name="Belles X."/>
            <person name="Korb J."/>
            <person name="Bornberg-Bauer E."/>
        </authorList>
    </citation>
    <scope>NUCLEOTIDE SEQUENCE [LARGE SCALE GENOMIC DNA]</scope>
    <source>
        <tissue evidence="3">Whole body</tissue>
    </source>
</reference>
<dbReference type="Gene3D" id="1.25.10.10">
    <property type="entry name" value="Leucine-rich Repeat Variant"/>
    <property type="match status" value="1"/>
</dbReference>
<comment type="caution">
    <text evidence="3">The sequence shown here is derived from an EMBL/GenBank/DDBJ whole genome shotgun (WGS) entry which is preliminary data.</text>
</comment>